<dbReference type="GO" id="GO:0019243">
    <property type="term" value="P:methylglyoxal catabolic process to D-lactate via S-lactoyl-glutathione"/>
    <property type="evidence" value="ECO:0007669"/>
    <property type="project" value="UniProtKB-UniRule"/>
</dbReference>
<dbReference type="Pfam" id="PF00753">
    <property type="entry name" value="Lactamase_B"/>
    <property type="match status" value="1"/>
</dbReference>
<dbReference type="Pfam" id="PF16123">
    <property type="entry name" value="HAGH_C"/>
    <property type="match status" value="1"/>
</dbReference>
<dbReference type="UniPathway" id="UPA00619">
    <property type="reaction ID" value="UER00676"/>
</dbReference>
<feature type="binding site" evidence="7">
    <location>
        <position position="55"/>
    </location>
    <ligand>
        <name>Zn(2+)</name>
        <dbReference type="ChEBI" id="CHEBI:29105"/>
        <label>1</label>
    </ligand>
</feature>
<dbReference type="RefSeq" id="WP_053009509.1">
    <property type="nucleotide sequence ID" value="NZ_CWJI01000004.1"/>
</dbReference>
<dbReference type="Gene3D" id="3.60.15.10">
    <property type="entry name" value="Ribonuclease Z/Hydroxyacylglutathione hydrolase-like"/>
    <property type="match status" value="1"/>
</dbReference>
<comment type="cofactor">
    <cofactor evidence="7">
        <name>Zn(2+)</name>
        <dbReference type="ChEBI" id="CHEBI:29105"/>
    </cofactor>
    <text evidence="7">Binds 2 Zn(2+) ions per subunit.</text>
</comment>
<dbReference type="CDD" id="cd07723">
    <property type="entry name" value="hydroxyacylglutathione_hydrolase_MBL-fold"/>
    <property type="match status" value="1"/>
</dbReference>
<evidence type="ECO:0000313" key="10">
    <source>
        <dbReference type="Proteomes" id="UP000043316"/>
    </source>
</evidence>
<sequence length="251" mass="27978">MNLISIPAFQDNYIWLLANPQKHCIIVDPGESAPVLTALSHGQYTPQAILLTHHHHDHVGGVADLRHHFPDIPVYGPQETANKGATIIVNGGDNLTIGDQNYHVFSVPGHTLGHIAYYSRPYLFCGDTLFSAGCGRLFEGTPEQMYTSIQQLAQLPDETLICSAHEYTLANLKFARSILPSDQEIATYQQEIMQLRAKNLPSLPVKLHLERKVNVFLRCNDIDLQREIGVSSPPSSLASVFSELRARKDRF</sequence>
<evidence type="ECO:0000256" key="6">
    <source>
        <dbReference type="ARBA" id="ARBA00022833"/>
    </source>
</evidence>
<dbReference type="InterPro" id="IPR017782">
    <property type="entry name" value="Hydroxyacylglutathione_Hdrlase"/>
</dbReference>
<comment type="subunit">
    <text evidence="7">Monomer.</text>
</comment>
<dbReference type="InterPro" id="IPR036866">
    <property type="entry name" value="RibonucZ/Hydroxyglut_hydro"/>
</dbReference>
<keyword evidence="4 7" id="KW-0479">Metal-binding</keyword>
<evidence type="ECO:0000259" key="8">
    <source>
        <dbReference type="SMART" id="SM00849"/>
    </source>
</evidence>
<dbReference type="PANTHER" id="PTHR43705">
    <property type="entry name" value="HYDROXYACYLGLUTATHIONE HYDROLASE"/>
    <property type="match status" value="1"/>
</dbReference>
<dbReference type="HAMAP" id="MF_01374">
    <property type="entry name" value="Glyoxalase_2"/>
    <property type="match status" value="1"/>
</dbReference>
<dbReference type="InterPro" id="IPR032282">
    <property type="entry name" value="HAGH_C"/>
</dbReference>
<keyword evidence="5 7" id="KW-0378">Hydrolase</keyword>
<feature type="binding site" evidence="7">
    <location>
        <position position="165"/>
    </location>
    <ligand>
        <name>Zn(2+)</name>
        <dbReference type="ChEBI" id="CHEBI:29105"/>
        <label>2</label>
    </ligand>
</feature>
<feature type="binding site" evidence="7">
    <location>
        <position position="127"/>
    </location>
    <ligand>
        <name>Zn(2+)</name>
        <dbReference type="ChEBI" id="CHEBI:29105"/>
        <label>1</label>
    </ligand>
</feature>
<dbReference type="GO" id="GO:0004416">
    <property type="term" value="F:hydroxyacylglutathione hydrolase activity"/>
    <property type="evidence" value="ECO:0007669"/>
    <property type="project" value="UniProtKB-UniRule"/>
</dbReference>
<feature type="binding site" evidence="7">
    <location>
        <position position="57"/>
    </location>
    <ligand>
        <name>Zn(2+)</name>
        <dbReference type="ChEBI" id="CHEBI:29105"/>
        <label>2</label>
    </ligand>
</feature>
<proteinExistence type="inferred from homology"/>
<feature type="binding site" evidence="7">
    <location>
        <position position="53"/>
    </location>
    <ligand>
        <name>Zn(2+)</name>
        <dbReference type="ChEBI" id="CHEBI:29105"/>
        <label>1</label>
    </ligand>
</feature>
<dbReference type="AlphaFoldDB" id="A0A0H5MDD6"/>
<evidence type="ECO:0000256" key="2">
    <source>
        <dbReference type="ARBA" id="ARBA00004963"/>
    </source>
</evidence>
<dbReference type="PIRSF" id="PIRSF005457">
    <property type="entry name" value="Glx"/>
    <property type="match status" value="1"/>
</dbReference>
<evidence type="ECO:0000256" key="3">
    <source>
        <dbReference type="ARBA" id="ARBA00006759"/>
    </source>
</evidence>
<dbReference type="InterPro" id="IPR035680">
    <property type="entry name" value="Clx_II_MBL"/>
</dbReference>
<keyword evidence="6 7" id="KW-0862">Zinc</keyword>
<dbReference type="InterPro" id="IPR050110">
    <property type="entry name" value="Glyoxalase_II_hydrolase"/>
</dbReference>
<feature type="binding site" evidence="7">
    <location>
        <position position="58"/>
    </location>
    <ligand>
        <name>Zn(2+)</name>
        <dbReference type="ChEBI" id="CHEBI:29105"/>
        <label>2</label>
    </ligand>
</feature>
<organism evidence="9 10">
    <name type="scientific">Yersinia intermedia</name>
    <dbReference type="NCBI Taxonomy" id="631"/>
    <lineage>
        <taxon>Bacteria</taxon>
        <taxon>Pseudomonadati</taxon>
        <taxon>Pseudomonadota</taxon>
        <taxon>Gammaproteobacteria</taxon>
        <taxon>Enterobacterales</taxon>
        <taxon>Yersiniaceae</taxon>
        <taxon>Yersinia</taxon>
    </lineage>
</organism>
<feature type="binding site" evidence="7">
    <location>
        <position position="127"/>
    </location>
    <ligand>
        <name>Zn(2+)</name>
        <dbReference type="ChEBI" id="CHEBI:29105"/>
        <label>2</label>
    </ligand>
</feature>
<dbReference type="NCBIfam" id="TIGR03413">
    <property type="entry name" value="GSH_gloB"/>
    <property type="match status" value="1"/>
</dbReference>
<evidence type="ECO:0000313" key="9">
    <source>
        <dbReference type="EMBL" id="CRY55071.1"/>
    </source>
</evidence>
<evidence type="ECO:0000256" key="1">
    <source>
        <dbReference type="ARBA" id="ARBA00001623"/>
    </source>
</evidence>
<dbReference type="InterPro" id="IPR001279">
    <property type="entry name" value="Metallo-B-lactamas"/>
</dbReference>
<accession>A0A0H5MDD6</accession>
<comment type="function">
    <text evidence="7">Thiolesterase that catalyzes the hydrolysis of S-D-lactoyl-glutathione to form glutathione and D-lactic acid.</text>
</comment>
<dbReference type="PANTHER" id="PTHR43705:SF1">
    <property type="entry name" value="HYDROXYACYLGLUTATHIONE HYDROLASE GLOB"/>
    <property type="match status" value="1"/>
</dbReference>
<comment type="pathway">
    <text evidence="2 7">Secondary metabolite metabolism; methylglyoxal degradation; (R)-lactate from methylglyoxal: step 2/2.</text>
</comment>
<evidence type="ECO:0000256" key="4">
    <source>
        <dbReference type="ARBA" id="ARBA00022723"/>
    </source>
</evidence>
<dbReference type="Proteomes" id="UP000043316">
    <property type="component" value="Unassembled WGS sequence"/>
</dbReference>
<dbReference type="SUPFAM" id="SSF56281">
    <property type="entry name" value="Metallo-hydrolase/oxidoreductase"/>
    <property type="match status" value="1"/>
</dbReference>
<evidence type="ECO:0000256" key="5">
    <source>
        <dbReference type="ARBA" id="ARBA00022801"/>
    </source>
</evidence>
<feature type="binding site" evidence="7">
    <location>
        <position position="110"/>
    </location>
    <ligand>
        <name>Zn(2+)</name>
        <dbReference type="ChEBI" id="CHEBI:29105"/>
        <label>1</label>
    </ligand>
</feature>
<protein>
    <recommendedName>
        <fullName evidence="7">Hydroxyacylglutathione hydrolase</fullName>
        <ecNumber evidence="7">3.1.2.6</ecNumber>
    </recommendedName>
    <alternativeName>
        <fullName evidence="7">Glyoxalase II</fullName>
        <shortName evidence="7">Glx II</shortName>
    </alternativeName>
</protein>
<gene>
    <name evidence="7 9" type="primary">gloB</name>
    <name evidence="9" type="ORF">ERS008476_02046</name>
</gene>
<comment type="similarity">
    <text evidence="3 7">Belongs to the metallo-beta-lactamase superfamily. Glyoxalase II family.</text>
</comment>
<name>A0A0H5MDD6_YERIN</name>
<evidence type="ECO:0000256" key="7">
    <source>
        <dbReference type="HAMAP-Rule" id="MF_01374"/>
    </source>
</evidence>
<feature type="domain" description="Metallo-beta-lactamase" evidence="8">
    <location>
        <begin position="11"/>
        <end position="165"/>
    </location>
</feature>
<dbReference type="SMART" id="SM00849">
    <property type="entry name" value="Lactamase_B"/>
    <property type="match status" value="1"/>
</dbReference>
<dbReference type="GO" id="GO:0046872">
    <property type="term" value="F:metal ion binding"/>
    <property type="evidence" value="ECO:0007669"/>
    <property type="project" value="UniProtKB-KW"/>
</dbReference>
<comment type="catalytic activity">
    <reaction evidence="1 7">
        <text>an S-(2-hydroxyacyl)glutathione + H2O = a 2-hydroxy carboxylate + glutathione + H(+)</text>
        <dbReference type="Rhea" id="RHEA:21864"/>
        <dbReference type="ChEBI" id="CHEBI:15377"/>
        <dbReference type="ChEBI" id="CHEBI:15378"/>
        <dbReference type="ChEBI" id="CHEBI:57925"/>
        <dbReference type="ChEBI" id="CHEBI:58896"/>
        <dbReference type="ChEBI" id="CHEBI:71261"/>
        <dbReference type="EC" id="3.1.2.6"/>
    </reaction>
</comment>
<dbReference type="EMBL" id="CWJI01000004">
    <property type="protein sequence ID" value="CRY55071.1"/>
    <property type="molecule type" value="Genomic_DNA"/>
</dbReference>
<dbReference type="EC" id="3.1.2.6" evidence="7"/>
<reference evidence="10" key="1">
    <citation type="submission" date="2015-03" db="EMBL/GenBank/DDBJ databases">
        <authorList>
            <consortium name="Pathogen Informatics"/>
        </authorList>
    </citation>
    <scope>NUCLEOTIDE SEQUENCE [LARGE SCALE GENOMIC DNA]</scope>
    <source>
        <strain evidence="10">R148</strain>
    </source>
</reference>